<dbReference type="PRINTS" id="PR01130">
    <property type="entry name" value="DERENTRNSPRT"/>
</dbReference>
<evidence type="ECO:0000313" key="9">
    <source>
        <dbReference type="EMBL" id="KAL0478118.1"/>
    </source>
</evidence>
<evidence type="ECO:0000256" key="6">
    <source>
        <dbReference type="ARBA" id="ARBA00023136"/>
    </source>
</evidence>
<proteinExistence type="inferred from homology"/>
<evidence type="ECO:0000256" key="2">
    <source>
        <dbReference type="ARBA" id="ARBA00007965"/>
    </source>
</evidence>
<dbReference type="SUPFAM" id="SSF103473">
    <property type="entry name" value="MFS general substrate transporter"/>
    <property type="match status" value="1"/>
</dbReference>
<keyword evidence="5 8" id="KW-1133">Transmembrane helix</keyword>
<gene>
    <name evidence="9" type="ORF">AKO1_010768</name>
</gene>
<name>A0AAW2YM88_9EUKA</name>
<keyword evidence="10" id="KW-1185">Reference proteome</keyword>
<dbReference type="PANTHER" id="PTHR10332:SF10">
    <property type="entry name" value="EQUILIBRATIVE NUCLEOSIDE TRANSPORTER 4"/>
    <property type="match status" value="1"/>
</dbReference>
<dbReference type="AlphaFoldDB" id="A0AAW2YM88"/>
<feature type="region of interest" description="Disordered" evidence="7">
    <location>
        <begin position="25"/>
        <end position="51"/>
    </location>
</feature>
<keyword evidence="6 8" id="KW-0472">Membrane</keyword>
<comment type="caution">
    <text evidence="9">The sequence shown here is derived from an EMBL/GenBank/DDBJ whole genome shotgun (WGS) entry which is preliminary data.</text>
</comment>
<feature type="transmembrane region" description="Helical" evidence="8">
    <location>
        <begin position="62"/>
        <end position="84"/>
    </location>
</feature>
<evidence type="ECO:0000256" key="1">
    <source>
        <dbReference type="ARBA" id="ARBA00004141"/>
    </source>
</evidence>
<feature type="transmembrane region" description="Helical" evidence="8">
    <location>
        <begin position="169"/>
        <end position="194"/>
    </location>
</feature>
<feature type="transmembrane region" description="Helical" evidence="8">
    <location>
        <begin position="383"/>
        <end position="402"/>
    </location>
</feature>
<dbReference type="Pfam" id="PF01733">
    <property type="entry name" value="Nucleoside_tran"/>
    <property type="match status" value="1"/>
</dbReference>
<accession>A0AAW2YM88</accession>
<feature type="transmembrane region" description="Helical" evidence="8">
    <location>
        <begin position="305"/>
        <end position="325"/>
    </location>
</feature>
<keyword evidence="4 8" id="KW-0812">Transmembrane</keyword>
<feature type="transmembrane region" description="Helical" evidence="8">
    <location>
        <begin position="130"/>
        <end position="149"/>
    </location>
</feature>
<comment type="subcellular location">
    <subcellularLocation>
        <location evidence="1">Membrane</location>
        <topology evidence="1">Multi-pass membrane protein</topology>
    </subcellularLocation>
</comment>
<evidence type="ECO:0000256" key="4">
    <source>
        <dbReference type="ARBA" id="ARBA00022692"/>
    </source>
</evidence>
<comment type="similarity">
    <text evidence="2">Belongs to the SLC29A/ENT transporter (TC 2.A.57) family.</text>
</comment>
<protein>
    <submittedName>
        <fullName evidence="9">Equilibrative nucleoside transporter</fullName>
    </submittedName>
</protein>
<dbReference type="PANTHER" id="PTHR10332">
    <property type="entry name" value="EQUILIBRATIVE NUCLEOSIDE TRANSPORTER"/>
    <property type="match status" value="1"/>
</dbReference>
<evidence type="ECO:0000256" key="8">
    <source>
        <dbReference type="SAM" id="Phobius"/>
    </source>
</evidence>
<dbReference type="EMBL" id="JAOPGA020000309">
    <property type="protein sequence ID" value="KAL0478118.1"/>
    <property type="molecule type" value="Genomic_DNA"/>
</dbReference>
<feature type="compositionally biased region" description="Low complexity" evidence="7">
    <location>
        <begin position="38"/>
        <end position="47"/>
    </location>
</feature>
<dbReference type="InterPro" id="IPR002259">
    <property type="entry name" value="Eqnu_transpt"/>
</dbReference>
<evidence type="ECO:0000256" key="7">
    <source>
        <dbReference type="SAM" id="MobiDB-lite"/>
    </source>
</evidence>
<sequence>MTAQEEQEEPGAVADSNTSCLSIQNEVEEPSPKDIKDVVSSTTTDTDQGQRIHTEKEDYAPIWGYFVFYLFGVGVVMSYFTFILCLDFYRNVFIDFAYLSIVFNIGFNCGGWVTSTFFALPLQSIIRSHILMVLFFCINIFCLVVAIVLNYCCTLDTVSVIGPPNRLIMSLLCIDLCVLGISYGVCSSCLFSVVGPISPKYTSAVMAGIGSAGILVSIIRLISKAIASVVPRTLYVQMIAANCFFSIAVIIQVCCLIASACLIKMPFTIKSIPRKPRNKKELEEVDSLEQSGPVPKEPFSDKIKAWFQVVGACALPGSYVLYTFTITYCMYPGIITGYKSNMNEYFQASGFFSATTLACYSLGDFIGRLISVFRKLHIIPVKWLWTVLLWRILFIPLLIVYLRYNLTIYDPLKILAAFFFSLLGGYFGSISMMMGSGMVKGRRYAGSAMTFWLNSGVALGAIIGAPIGYACSLMNQS</sequence>
<feature type="transmembrane region" description="Helical" evidence="8">
    <location>
        <begin position="345"/>
        <end position="363"/>
    </location>
</feature>
<dbReference type="InterPro" id="IPR036259">
    <property type="entry name" value="MFS_trans_sf"/>
</dbReference>
<evidence type="ECO:0000313" key="10">
    <source>
        <dbReference type="Proteomes" id="UP001431209"/>
    </source>
</evidence>
<feature type="transmembrane region" description="Helical" evidence="8">
    <location>
        <begin position="234"/>
        <end position="267"/>
    </location>
</feature>
<organism evidence="9 10">
    <name type="scientific">Acrasis kona</name>
    <dbReference type="NCBI Taxonomy" id="1008807"/>
    <lineage>
        <taxon>Eukaryota</taxon>
        <taxon>Discoba</taxon>
        <taxon>Heterolobosea</taxon>
        <taxon>Tetramitia</taxon>
        <taxon>Eutetramitia</taxon>
        <taxon>Acrasidae</taxon>
        <taxon>Acrasis</taxon>
    </lineage>
</organism>
<dbReference type="GO" id="GO:0005337">
    <property type="term" value="F:nucleoside transmembrane transporter activity"/>
    <property type="evidence" value="ECO:0007669"/>
    <property type="project" value="InterPro"/>
</dbReference>
<dbReference type="Proteomes" id="UP001431209">
    <property type="component" value="Unassembled WGS sequence"/>
</dbReference>
<evidence type="ECO:0000256" key="3">
    <source>
        <dbReference type="ARBA" id="ARBA00022448"/>
    </source>
</evidence>
<evidence type="ECO:0000256" key="5">
    <source>
        <dbReference type="ARBA" id="ARBA00022989"/>
    </source>
</evidence>
<feature type="transmembrane region" description="Helical" evidence="8">
    <location>
        <begin position="96"/>
        <end position="118"/>
    </location>
</feature>
<feature type="transmembrane region" description="Helical" evidence="8">
    <location>
        <begin position="451"/>
        <end position="470"/>
    </location>
</feature>
<reference evidence="9 10" key="1">
    <citation type="submission" date="2024-03" db="EMBL/GenBank/DDBJ databases">
        <title>The Acrasis kona genome and developmental transcriptomes reveal deep origins of eukaryotic multicellular pathways.</title>
        <authorList>
            <person name="Sheikh S."/>
            <person name="Fu C.-J."/>
            <person name="Brown M.W."/>
            <person name="Baldauf S.L."/>
        </authorList>
    </citation>
    <scope>NUCLEOTIDE SEQUENCE [LARGE SCALE GENOMIC DNA]</scope>
    <source>
        <strain evidence="9 10">ATCC MYA-3509</strain>
    </source>
</reference>
<keyword evidence="3" id="KW-0813">Transport</keyword>
<dbReference type="GO" id="GO:0005886">
    <property type="term" value="C:plasma membrane"/>
    <property type="evidence" value="ECO:0007669"/>
    <property type="project" value="TreeGrafter"/>
</dbReference>
<feature type="transmembrane region" description="Helical" evidence="8">
    <location>
        <begin position="414"/>
        <end position="439"/>
    </location>
</feature>
<feature type="transmembrane region" description="Helical" evidence="8">
    <location>
        <begin position="201"/>
        <end position="222"/>
    </location>
</feature>